<dbReference type="InterPro" id="IPR015421">
    <property type="entry name" value="PyrdxlP-dep_Trfase_major"/>
</dbReference>
<evidence type="ECO:0000256" key="5">
    <source>
        <dbReference type="ARBA" id="ARBA00022898"/>
    </source>
</evidence>
<dbReference type="PANTHER" id="PTHR43094">
    <property type="entry name" value="AMINOTRANSFERASE"/>
    <property type="match status" value="1"/>
</dbReference>
<evidence type="ECO:0000256" key="6">
    <source>
        <dbReference type="RuleBase" id="RU003560"/>
    </source>
</evidence>
<evidence type="ECO:0000256" key="2">
    <source>
        <dbReference type="ARBA" id="ARBA00008954"/>
    </source>
</evidence>
<comment type="cofactor">
    <cofactor evidence="1">
        <name>pyridoxal 5'-phosphate</name>
        <dbReference type="ChEBI" id="CHEBI:597326"/>
    </cofactor>
</comment>
<dbReference type="InterPro" id="IPR015422">
    <property type="entry name" value="PyrdxlP-dep_Trfase_small"/>
</dbReference>
<keyword evidence="4 7" id="KW-0808">Transferase</keyword>
<dbReference type="EMBL" id="FBWG01000010">
    <property type="protein sequence ID" value="CUX26020.1"/>
    <property type="molecule type" value="Genomic_DNA"/>
</dbReference>
<protein>
    <submittedName>
        <fullName evidence="7">Gamma aminobutyrate transaminase 3, chloroplastic</fullName>
        <ecNumber evidence="7">2.6.1.96</ecNumber>
    </submittedName>
</protein>
<gene>
    <name evidence="7" type="primary">GABA-TP</name>
    <name evidence="7" type="ORF">AGR7C_Cc180017</name>
</gene>
<dbReference type="PANTHER" id="PTHR43094:SF1">
    <property type="entry name" value="AMINOTRANSFERASE CLASS-III"/>
    <property type="match status" value="1"/>
</dbReference>
<dbReference type="InterPro" id="IPR005814">
    <property type="entry name" value="Aminotrans_3"/>
</dbReference>
<dbReference type="InterPro" id="IPR049704">
    <property type="entry name" value="Aminotrans_3_PPA_site"/>
</dbReference>
<dbReference type="Proteomes" id="UP000191987">
    <property type="component" value="Unassembled WGS sequence"/>
</dbReference>
<proteinExistence type="inferred from homology"/>
<keyword evidence="3 7" id="KW-0032">Aminotransferase</keyword>
<dbReference type="Gene3D" id="3.40.640.10">
    <property type="entry name" value="Type I PLP-dependent aspartate aminotransferase-like (Major domain)"/>
    <property type="match status" value="1"/>
</dbReference>
<dbReference type="PROSITE" id="PS00600">
    <property type="entry name" value="AA_TRANSFER_CLASS_3"/>
    <property type="match status" value="1"/>
</dbReference>
<reference evidence="7 8" key="1">
    <citation type="submission" date="2016-01" db="EMBL/GenBank/DDBJ databases">
        <authorList>
            <person name="Oliw E.H."/>
        </authorList>
    </citation>
    <scope>NUCLEOTIDE SEQUENCE [LARGE SCALE GENOMIC DNA]</scope>
    <source>
        <strain evidence="7 8">Zutra 3-1</strain>
    </source>
</reference>
<dbReference type="AlphaFoldDB" id="A0A1S7PSU3"/>
<organism evidence="7 8">
    <name type="scientific">Agrobacterium deltaense Zutra 3/1</name>
    <dbReference type="NCBI Taxonomy" id="1183427"/>
    <lineage>
        <taxon>Bacteria</taxon>
        <taxon>Pseudomonadati</taxon>
        <taxon>Pseudomonadota</taxon>
        <taxon>Alphaproteobacteria</taxon>
        <taxon>Hyphomicrobiales</taxon>
        <taxon>Rhizobiaceae</taxon>
        <taxon>Rhizobium/Agrobacterium group</taxon>
        <taxon>Agrobacterium</taxon>
    </lineage>
</organism>
<name>A0A1S7PSU3_9HYPH</name>
<dbReference type="NCBIfam" id="NF005682">
    <property type="entry name" value="PRK07480.1"/>
    <property type="match status" value="1"/>
</dbReference>
<evidence type="ECO:0000256" key="3">
    <source>
        <dbReference type="ARBA" id="ARBA00022576"/>
    </source>
</evidence>
<comment type="similarity">
    <text evidence="2 6">Belongs to the class-III pyridoxal-phosphate-dependent aminotransferase family.</text>
</comment>
<evidence type="ECO:0000256" key="4">
    <source>
        <dbReference type="ARBA" id="ARBA00022679"/>
    </source>
</evidence>
<dbReference type="SUPFAM" id="SSF53383">
    <property type="entry name" value="PLP-dependent transferases"/>
    <property type="match status" value="1"/>
</dbReference>
<dbReference type="Pfam" id="PF00202">
    <property type="entry name" value="Aminotran_3"/>
    <property type="match status" value="1"/>
</dbReference>
<evidence type="ECO:0000256" key="1">
    <source>
        <dbReference type="ARBA" id="ARBA00001933"/>
    </source>
</evidence>
<dbReference type="Gene3D" id="3.90.1150.10">
    <property type="entry name" value="Aspartate Aminotransferase, domain 1"/>
    <property type="match status" value="1"/>
</dbReference>
<dbReference type="GO" id="GO:0030170">
    <property type="term" value="F:pyridoxal phosphate binding"/>
    <property type="evidence" value="ECO:0007669"/>
    <property type="project" value="InterPro"/>
</dbReference>
<keyword evidence="5 6" id="KW-0663">Pyridoxal phosphate</keyword>
<accession>A0A1S7PSU3</accession>
<dbReference type="PIRSF" id="PIRSF000521">
    <property type="entry name" value="Transaminase_4ab_Lys_Orn"/>
    <property type="match status" value="1"/>
</dbReference>
<dbReference type="EC" id="2.6.1.96" evidence="7"/>
<dbReference type="CDD" id="cd00610">
    <property type="entry name" value="OAT_like"/>
    <property type="match status" value="1"/>
</dbReference>
<sequence length="477" mass="52099">MFGRRGGVSAVAFVGVRSVMNEISKPMSNLAAIDAAHHLHPFSDMGKLNAAGTRIIERAEGVFIYDSTGKKYLDAFAGLWCVNIGYGRREIADVVQRQMNELPYYNAFFGTTTPPATLLAQKIASRAGPKMNHVFFTNSGSEATDTWFRMARVYWKALGHPTKTRVIARRNGYHGSTVAGASLGGMKWMHEQGNLPIEGVAHIGQPYWYAEGGDLSPAEFGLKVARELEAKIDELGEENVAAFVAEPIQGAGGVIVPPETYWPEIARICKARNILLVSDEVICGFGRLGSWFGYQHFGVEPDFAPVAKGLSSGYLPIGGVIVSDRVAEVMLSEVGDFNHGFTYSGHPVCAAAALENLRIIEEEGLVERVRDDIGPYFSEGWKSLTDHELVGEAVNVGLMGGLQMTADKATRRRFAKPDDIGTAVRNHCLANGLVMRATGDRMLASPALTISRSEVDEIIETLRKGLDHLRDTREHFQ</sequence>
<dbReference type="GO" id="GO:0034387">
    <property type="term" value="F:4-aminobutyrate:pyruvate transaminase activity"/>
    <property type="evidence" value="ECO:0007669"/>
    <property type="project" value="UniProtKB-EC"/>
</dbReference>
<evidence type="ECO:0000313" key="7">
    <source>
        <dbReference type="EMBL" id="CUX26020.1"/>
    </source>
</evidence>
<dbReference type="FunFam" id="3.40.640.10:FF:000014">
    <property type="entry name" value="Adenosylmethionine-8-amino-7-oxononanoate aminotransferase, probable"/>
    <property type="match status" value="1"/>
</dbReference>
<dbReference type="InterPro" id="IPR015424">
    <property type="entry name" value="PyrdxlP-dep_Trfase"/>
</dbReference>
<evidence type="ECO:0000313" key="8">
    <source>
        <dbReference type="Proteomes" id="UP000191987"/>
    </source>
</evidence>